<proteinExistence type="predicted"/>
<dbReference type="InterPro" id="IPR024422">
    <property type="entry name" value="Protein_unknown_function_OB"/>
</dbReference>
<dbReference type="Proteomes" id="UP000321479">
    <property type="component" value="Chromosome"/>
</dbReference>
<dbReference type="KEGG" id="mgin:FRZ54_23740"/>
<gene>
    <name evidence="1" type="ORF">FRZ54_23740</name>
</gene>
<evidence type="ECO:0000313" key="2">
    <source>
        <dbReference type="Proteomes" id="UP000321479"/>
    </source>
</evidence>
<organism evidence="1 2">
    <name type="scientific">Mucilaginibacter ginsenosidivorans</name>
    <dbReference type="NCBI Taxonomy" id="398053"/>
    <lineage>
        <taxon>Bacteria</taxon>
        <taxon>Pseudomonadati</taxon>
        <taxon>Bacteroidota</taxon>
        <taxon>Sphingobacteriia</taxon>
        <taxon>Sphingobacteriales</taxon>
        <taxon>Sphingobacteriaceae</taxon>
        <taxon>Mucilaginibacter</taxon>
    </lineage>
</organism>
<evidence type="ECO:0000313" key="1">
    <source>
        <dbReference type="EMBL" id="QEC65452.1"/>
    </source>
</evidence>
<protein>
    <recommendedName>
        <fullName evidence="3">tRNA_anti-like</fullName>
    </recommendedName>
</protein>
<dbReference type="OrthoDB" id="673558at2"/>
<name>A0A5B8V2H1_9SPHI</name>
<keyword evidence="2" id="KW-1185">Reference proteome</keyword>
<dbReference type="RefSeq" id="WP_147034277.1">
    <property type="nucleotide sequence ID" value="NZ_CP042436.1"/>
</dbReference>
<evidence type="ECO:0008006" key="3">
    <source>
        <dbReference type="Google" id="ProtNLM"/>
    </source>
</evidence>
<accession>A0A5B8V2H1</accession>
<dbReference type="EMBL" id="CP042436">
    <property type="protein sequence ID" value="QEC65452.1"/>
    <property type="molecule type" value="Genomic_DNA"/>
</dbReference>
<dbReference type="AlphaFoldDB" id="A0A5B8V2H1"/>
<sequence>MWKKIIFGVIAAIFVVAASGWYYVFEYSETHHRSVENEKATVVTATRIVKDFEANEASANARYLDKAIEVKGVILKKEKDQAGNTTITLKSGDPFANIFCTLKPGRYDLRDSVIVVKGICTGFLSDVVLNGAVVVKD</sequence>
<reference evidence="1 2" key="1">
    <citation type="journal article" date="2017" name="Curr. Microbiol.">
        <title>Mucilaginibacter ginsenosidivorans sp. nov., Isolated from Soil of Ginseng Field.</title>
        <authorList>
            <person name="Kim M.M."/>
            <person name="Siddiqi M.Z."/>
            <person name="Im W.T."/>
        </authorList>
    </citation>
    <scope>NUCLEOTIDE SEQUENCE [LARGE SCALE GENOMIC DNA]</scope>
    <source>
        <strain evidence="1 2">Gsoil 3017</strain>
    </source>
</reference>
<dbReference type="Pfam" id="PF12869">
    <property type="entry name" value="tRNA_anti-like"/>
    <property type="match status" value="1"/>
</dbReference>